<evidence type="ECO:0000313" key="12">
    <source>
        <dbReference type="EMBL" id="TDS87731.1"/>
    </source>
</evidence>
<evidence type="ECO:0000256" key="7">
    <source>
        <dbReference type="ARBA" id="ARBA00023239"/>
    </source>
</evidence>
<dbReference type="SUPFAM" id="SSF53850">
    <property type="entry name" value="Periplasmic binding protein-like II"/>
    <property type="match status" value="1"/>
</dbReference>
<dbReference type="CDD" id="cd13632">
    <property type="entry name" value="PBP2_Aa-PDT_like"/>
    <property type="match status" value="1"/>
</dbReference>
<evidence type="ECO:0000256" key="4">
    <source>
        <dbReference type="ARBA" id="ARBA00022605"/>
    </source>
</evidence>
<evidence type="ECO:0000256" key="5">
    <source>
        <dbReference type="ARBA" id="ARBA00023141"/>
    </source>
</evidence>
<evidence type="ECO:0000256" key="8">
    <source>
        <dbReference type="ARBA" id="ARBA00047848"/>
    </source>
</evidence>
<keyword evidence="7" id="KW-0456">Lyase</keyword>
<feature type="domain" description="Prephenate dehydratase" evidence="10">
    <location>
        <begin position="21"/>
        <end position="201"/>
    </location>
</feature>
<evidence type="ECO:0000256" key="3">
    <source>
        <dbReference type="ARBA" id="ARBA00021872"/>
    </source>
</evidence>
<name>A0A4V3ECT5_9MICC</name>
<comment type="caution">
    <text evidence="12">The sequence shown here is derived from an EMBL/GenBank/DDBJ whole genome shotgun (WGS) entry which is preliminary data.</text>
</comment>
<dbReference type="Gene3D" id="3.40.190.10">
    <property type="entry name" value="Periplasmic binding protein-like II"/>
    <property type="match status" value="2"/>
</dbReference>
<evidence type="ECO:0000256" key="9">
    <source>
        <dbReference type="PIRSR" id="PIRSR001500-2"/>
    </source>
</evidence>
<accession>A0A4V3ECT5</accession>
<dbReference type="Gene3D" id="3.30.70.260">
    <property type="match status" value="1"/>
</dbReference>
<dbReference type="FunFam" id="3.40.190.10:FF:000064">
    <property type="entry name" value="Prephenate dehydratase"/>
    <property type="match status" value="1"/>
</dbReference>
<dbReference type="CDD" id="cd04905">
    <property type="entry name" value="ACT_CM-PDT"/>
    <property type="match status" value="1"/>
</dbReference>
<dbReference type="PANTHER" id="PTHR21022">
    <property type="entry name" value="PREPHENATE DEHYDRATASE P PROTEIN"/>
    <property type="match status" value="1"/>
</dbReference>
<evidence type="ECO:0000259" key="11">
    <source>
        <dbReference type="PROSITE" id="PS51671"/>
    </source>
</evidence>
<dbReference type="Proteomes" id="UP000294506">
    <property type="component" value="Unassembled WGS sequence"/>
</dbReference>
<dbReference type="AlphaFoldDB" id="A0A4V3ECT5"/>
<dbReference type="GO" id="GO:0005737">
    <property type="term" value="C:cytoplasm"/>
    <property type="evidence" value="ECO:0007669"/>
    <property type="project" value="TreeGrafter"/>
</dbReference>
<dbReference type="NCBIfam" id="NF008865">
    <property type="entry name" value="PRK11898.1"/>
    <property type="match status" value="1"/>
</dbReference>
<keyword evidence="5" id="KW-0057">Aromatic amino acid biosynthesis</keyword>
<dbReference type="SUPFAM" id="SSF55021">
    <property type="entry name" value="ACT-like"/>
    <property type="match status" value="1"/>
</dbReference>
<comment type="catalytic activity">
    <reaction evidence="8">
        <text>prephenate + H(+) = 3-phenylpyruvate + CO2 + H2O</text>
        <dbReference type="Rhea" id="RHEA:21648"/>
        <dbReference type="ChEBI" id="CHEBI:15377"/>
        <dbReference type="ChEBI" id="CHEBI:15378"/>
        <dbReference type="ChEBI" id="CHEBI:16526"/>
        <dbReference type="ChEBI" id="CHEBI:18005"/>
        <dbReference type="ChEBI" id="CHEBI:29934"/>
        <dbReference type="EC" id="4.2.1.51"/>
    </reaction>
</comment>
<dbReference type="RefSeq" id="WP_133725703.1">
    <property type="nucleotide sequence ID" value="NZ_SOAN01000001.1"/>
</dbReference>
<protein>
    <recommendedName>
        <fullName evidence="3">Prephenate dehydratase</fullName>
        <ecNumber evidence="2">4.2.1.51</ecNumber>
    </recommendedName>
</protein>
<dbReference type="PROSITE" id="PS51671">
    <property type="entry name" value="ACT"/>
    <property type="match status" value="1"/>
</dbReference>
<gene>
    <name evidence="12" type="ORF">EV640_101525</name>
</gene>
<evidence type="ECO:0000256" key="6">
    <source>
        <dbReference type="ARBA" id="ARBA00023222"/>
    </source>
</evidence>
<comment type="pathway">
    <text evidence="1">Amino-acid biosynthesis; L-phenylalanine biosynthesis; phenylpyruvate from prephenate: step 1/1.</text>
</comment>
<feature type="site" description="Essential for prephenate dehydratase activity" evidence="9">
    <location>
        <position position="194"/>
    </location>
</feature>
<proteinExistence type="predicted"/>
<dbReference type="InterPro" id="IPR002912">
    <property type="entry name" value="ACT_dom"/>
</dbReference>
<evidence type="ECO:0000256" key="2">
    <source>
        <dbReference type="ARBA" id="ARBA00013147"/>
    </source>
</evidence>
<evidence type="ECO:0000313" key="13">
    <source>
        <dbReference type="Proteomes" id="UP000294506"/>
    </source>
</evidence>
<sequence length="324" mass="34041">MSRSNDPAAIVAAQSVVSASRYSFLGPAGTFTEAALLQVPGADQAERVPAGSVLTALNLVESGEVDAAMVPIENSVEGGVTATLDAISVAHELHILREELVEISFVLAAAAPLALEQIRTVSTHTHGWAQVRRWADSAIPEAEFVPASSTAAAARGLLEETPVADAAVCSPLVAQQLGLSVVQRGIEDVTGAVTRFVLVSRPGAIPPMTGADKTTIMIPLPQDRAGALMELLEHFATRGVNLCRIESRPTGDGLGLYYFSIDIEGHIEEARVADALAGIHRIAPGIRFLGSYPRADRKTQLLTAEVSDEAFTAAAAWISSLRHA</sequence>
<keyword evidence="13" id="KW-1185">Reference proteome</keyword>
<dbReference type="GO" id="GO:0004664">
    <property type="term" value="F:prephenate dehydratase activity"/>
    <property type="evidence" value="ECO:0007669"/>
    <property type="project" value="UniProtKB-EC"/>
</dbReference>
<keyword evidence="6" id="KW-0584">Phenylalanine biosynthesis</keyword>
<feature type="domain" description="ACT" evidence="11">
    <location>
        <begin position="216"/>
        <end position="293"/>
    </location>
</feature>
<dbReference type="GO" id="GO:0009094">
    <property type="term" value="P:L-phenylalanine biosynthetic process"/>
    <property type="evidence" value="ECO:0007669"/>
    <property type="project" value="UniProtKB-UniPathway"/>
</dbReference>
<dbReference type="PANTHER" id="PTHR21022:SF19">
    <property type="entry name" value="PREPHENATE DEHYDRATASE-RELATED"/>
    <property type="match status" value="1"/>
</dbReference>
<dbReference type="PIRSF" id="PIRSF001500">
    <property type="entry name" value="Chor_mut_pdt_Ppr"/>
    <property type="match status" value="1"/>
</dbReference>
<dbReference type="EMBL" id="SOAN01000001">
    <property type="protein sequence ID" value="TDS87731.1"/>
    <property type="molecule type" value="Genomic_DNA"/>
</dbReference>
<dbReference type="InterPro" id="IPR001086">
    <property type="entry name" value="Preph_deHydtase"/>
</dbReference>
<keyword evidence="4" id="KW-0028">Amino-acid biosynthesis</keyword>
<dbReference type="UniPathway" id="UPA00121">
    <property type="reaction ID" value="UER00345"/>
</dbReference>
<dbReference type="InterPro" id="IPR045865">
    <property type="entry name" value="ACT-like_dom_sf"/>
</dbReference>
<evidence type="ECO:0000256" key="1">
    <source>
        <dbReference type="ARBA" id="ARBA00004741"/>
    </source>
</evidence>
<dbReference type="PROSITE" id="PS51171">
    <property type="entry name" value="PREPHENATE_DEHYDR_3"/>
    <property type="match status" value="1"/>
</dbReference>
<organism evidence="12 13">
    <name type="scientific">Nesterenkonia aurantiaca</name>
    <dbReference type="NCBI Taxonomy" id="1436010"/>
    <lineage>
        <taxon>Bacteria</taxon>
        <taxon>Bacillati</taxon>
        <taxon>Actinomycetota</taxon>
        <taxon>Actinomycetes</taxon>
        <taxon>Micrococcales</taxon>
        <taxon>Micrococcaceae</taxon>
        <taxon>Nesterenkonia</taxon>
    </lineage>
</organism>
<dbReference type="EC" id="4.2.1.51" evidence="2"/>
<dbReference type="FunFam" id="3.30.70.260:FF:000012">
    <property type="entry name" value="Prephenate dehydratase"/>
    <property type="match status" value="1"/>
</dbReference>
<dbReference type="InterPro" id="IPR008242">
    <property type="entry name" value="Chor_mutase/pphenate_deHydtase"/>
</dbReference>
<evidence type="ECO:0000259" key="10">
    <source>
        <dbReference type="PROSITE" id="PS51171"/>
    </source>
</evidence>
<reference evidence="12 13" key="1">
    <citation type="submission" date="2019-03" db="EMBL/GenBank/DDBJ databases">
        <title>Genomic Encyclopedia of Type Strains, Phase III (KMG-III): the genomes of soil and plant-associated and newly described type strains.</title>
        <authorList>
            <person name="Whitman W."/>
        </authorList>
    </citation>
    <scope>NUCLEOTIDE SEQUENCE [LARGE SCALE GENOMIC DNA]</scope>
    <source>
        <strain evidence="12 13">DSM 27373</strain>
    </source>
</reference>
<dbReference type="Pfam" id="PF00800">
    <property type="entry name" value="PDT"/>
    <property type="match status" value="1"/>
</dbReference>